<dbReference type="PANTHER" id="PTHR43102:SF2">
    <property type="entry name" value="GAF DOMAIN-CONTAINING PROTEIN"/>
    <property type="match status" value="1"/>
</dbReference>
<dbReference type="AlphaFoldDB" id="A0A502DVA0"/>
<sequence>MPGVIPNASHLQRLRPPDGIAFGHISHSARFIITSPRCLLADYYRPVRDASYQTSAISAEVASISATQPISETERREIREGLVATVVGLGVDDIASHRLFQLIEANPDALDSVIRLSLGEPARLDALRGTGLMEAGASAMLDGVASLAAEALNTPFAAVSLLDGDRQFLIGCNVAPPTSERWRPVGMSICMFTVASGIPFIVDDATMHPLLADHPAVISGEVGAYAGVPLFSDEDKAVGTLFSWDNRPRDWTSGQIIVLQDMADLASDKIFRRLI</sequence>
<comment type="caution">
    <text evidence="2">The sequence shown here is derived from an EMBL/GenBank/DDBJ whole genome shotgun (WGS) entry which is preliminary data.</text>
</comment>
<dbReference type="Gene3D" id="3.30.450.40">
    <property type="match status" value="1"/>
</dbReference>
<dbReference type="PANTHER" id="PTHR43102">
    <property type="entry name" value="SLR1143 PROTEIN"/>
    <property type="match status" value="1"/>
</dbReference>
<dbReference type="SUPFAM" id="SSF55781">
    <property type="entry name" value="GAF domain-like"/>
    <property type="match status" value="1"/>
</dbReference>
<protein>
    <submittedName>
        <fullName evidence="2">GAF domain-containing protein</fullName>
    </submittedName>
</protein>
<gene>
    <name evidence="2" type="ORF">EAH80_28185</name>
</gene>
<feature type="domain" description="GAF" evidence="1">
    <location>
        <begin position="138"/>
        <end position="268"/>
    </location>
</feature>
<name>A0A502DVA0_9MYCO</name>
<reference evidence="2 3" key="1">
    <citation type="journal article" date="2019" name="Environ. Microbiol.">
        <title>Species interactions and distinct microbial communities in high Arctic permafrost affected cryosols are associated with the CH4 and CO2 gas fluxes.</title>
        <authorList>
            <person name="Altshuler I."/>
            <person name="Hamel J."/>
            <person name="Turney S."/>
            <person name="Magnuson E."/>
            <person name="Levesque R."/>
            <person name="Greer C."/>
            <person name="Whyte L.G."/>
        </authorList>
    </citation>
    <scope>NUCLEOTIDE SEQUENCE [LARGE SCALE GENOMIC DNA]</scope>
    <source>
        <strain evidence="2 3">S5.20</strain>
    </source>
</reference>
<organism evidence="2 3">
    <name type="scientific">Mycolicibacterium hodleri</name>
    <dbReference type="NCBI Taxonomy" id="49897"/>
    <lineage>
        <taxon>Bacteria</taxon>
        <taxon>Bacillati</taxon>
        <taxon>Actinomycetota</taxon>
        <taxon>Actinomycetes</taxon>
        <taxon>Mycobacteriales</taxon>
        <taxon>Mycobacteriaceae</taxon>
        <taxon>Mycolicibacterium</taxon>
    </lineage>
</organism>
<dbReference type="InterPro" id="IPR029016">
    <property type="entry name" value="GAF-like_dom_sf"/>
</dbReference>
<keyword evidence="3" id="KW-1185">Reference proteome</keyword>
<dbReference type="OrthoDB" id="9151676at2"/>
<dbReference type="Pfam" id="PF13185">
    <property type="entry name" value="GAF_2"/>
    <property type="match status" value="1"/>
</dbReference>
<dbReference type="EMBL" id="RCZG01000019">
    <property type="protein sequence ID" value="TPG28241.1"/>
    <property type="molecule type" value="Genomic_DNA"/>
</dbReference>
<dbReference type="Proteomes" id="UP000320095">
    <property type="component" value="Unassembled WGS sequence"/>
</dbReference>
<accession>A0A502DVA0</accession>
<proteinExistence type="predicted"/>
<evidence type="ECO:0000313" key="2">
    <source>
        <dbReference type="EMBL" id="TPG28241.1"/>
    </source>
</evidence>
<evidence type="ECO:0000259" key="1">
    <source>
        <dbReference type="Pfam" id="PF13185"/>
    </source>
</evidence>
<dbReference type="InterPro" id="IPR003018">
    <property type="entry name" value="GAF"/>
</dbReference>
<evidence type="ECO:0000313" key="3">
    <source>
        <dbReference type="Proteomes" id="UP000320095"/>
    </source>
</evidence>